<evidence type="ECO:0000313" key="3">
    <source>
        <dbReference type="Proteomes" id="UP000754226"/>
    </source>
</evidence>
<dbReference type="EC" id="2.8.3.10" evidence="1"/>
<dbReference type="InterPro" id="IPR006472">
    <property type="entry name" value="Citrate_lyase_asu"/>
</dbReference>
<comment type="caution">
    <text evidence="2">The sequence shown here is derived from an EMBL/GenBank/DDBJ whole genome shotgun (WGS) entry which is preliminary data.</text>
</comment>
<keyword evidence="1 2" id="KW-0808">Transferase</keyword>
<dbReference type="SUPFAM" id="SSF100950">
    <property type="entry name" value="NagB/RpiA/CoA transferase-like"/>
    <property type="match status" value="2"/>
</dbReference>
<dbReference type="EC" id="4.1.3.6" evidence="1"/>
<dbReference type="Proteomes" id="UP000754226">
    <property type="component" value="Unassembled WGS sequence"/>
</dbReference>
<accession>A0A943I0Z0</accession>
<dbReference type="EMBL" id="JAGZCZ010000004">
    <property type="protein sequence ID" value="MBS5519365.1"/>
    <property type="molecule type" value="Genomic_DNA"/>
</dbReference>
<dbReference type="GO" id="GO:0008814">
    <property type="term" value="F:citrate CoA-transferase activity"/>
    <property type="evidence" value="ECO:0007669"/>
    <property type="project" value="UniProtKB-UniRule"/>
</dbReference>
<dbReference type="GO" id="GO:0006084">
    <property type="term" value="P:acetyl-CoA metabolic process"/>
    <property type="evidence" value="ECO:0007669"/>
    <property type="project" value="UniProtKB-UniRule"/>
</dbReference>
<comment type="subcellular location">
    <subcellularLocation>
        <location evidence="1">Cytoplasm</location>
    </subcellularLocation>
</comment>
<proteinExistence type="predicted"/>
<keyword evidence="1 2" id="KW-0456">Lyase</keyword>
<dbReference type="Pfam" id="PF04223">
    <property type="entry name" value="CitF"/>
    <property type="match status" value="1"/>
</dbReference>
<sequence length="521" mass="55605">MKNAVGREIPEEILKATGKEPFQGSFSKHLVAYQAAAHTVAPVIDPSYSKVVDSIEDVLKKCDIKDGMTLSFHHHFREGDYVVNMVMEAVHKMGIKNLTICATSLGKAQTPIVPMIEDGTITNIQASGVRGKIGEAISNGKLKGLAIMRGHGGRVRAIESGEVHVDIAFIGAPCADDMGNCRAVGSASGSDCGVLGYAAVDAQYADKVVVVTDTLVPFPNVPASIDMTNVDYVVKVDAIGDPSKIATGAAKPTTDQRKLLMAKYAADFMTYMPWYKDGFIYQTGVGGASIASTKYLAEHLRKDGIKIGVAMGGIAQPICELQHEGLIGKIADTQDFDTAAIEDIKTNPDHYEITTSQYADPFNKGAYVNKLDFVILGALEVDTKFNVNVVVGSDGVITGAQGGHPDTAAGAKCTIVIAPLLQGRSPAICTECTTITTPGETVDVVVTDYGIAINPKRTDIIEAAKDCDLPICTIEELRDKAYAMVGEPDPVQFDDRVVGIIEARDGSIMDVVRKVKPYEFK</sequence>
<dbReference type="NCBIfam" id="TIGR01584">
    <property type="entry name" value="citF"/>
    <property type="match status" value="1"/>
</dbReference>
<comment type="catalytic activity">
    <reaction evidence="1">
        <text>citrate = oxaloacetate + acetate</text>
        <dbReference type="Rhea" id="RHEA:10760"/>
        <dbReference type="ChEBI" id="CHEBI:16452"/>
        <dbReference type="ChEBI" id="CHEBI:16947"/>
        <dbReference type="ChEBI" id="CHEBI:30089"/>
        <dbReference type="EC" id="4.1.3.6"/>
    </reaction>
</comment>
<dbReference type="PANTHER" id="PTHR40596:SF1">
    <property type="entry name" value="CITRATE LYASE ALPHA CHAIN"/>
    <property type="match status" value="1"/>
</dbReference>
<dbReference type="Gene3D" id="3.40.1080.10">
    <property type="entry name" value="Glutaconate Coenzyme A-transferase"/>
    <property type="match status" value="2"/>
</dbReference>
<reference evidence="2" key="1">
    <citation type="submission" date="2021-02" db="EMBL/GenBank/DDBJ databases">
        <title>Infant gut strain persistence is associated with maternal origin, phylogeny, and functional potential including surface adhesion and iron acquisition.</title>
        <authorList>
            <person name="Lou Y.C."/>
        </authorList>
    </citation>
    <scope>NUCLEOTIDE SEQUENCE</scope>
    <source>
        <strain evidence="2">L3_106_000M1_dasL3_106_000M1_concoct_15</strain>
    </source>
</reference>
<organism evidence="2 3">
    <name type="scientific">Acidaminococcus intestini</name>
    <dbReference type="NCBI Taxonomy" id="187327"/>
    <lineage>
        <taxon>Bacteria</taxon>
        <taxon>Bacillati</taxon>
        <taxon>Bacillota</taxon>
        <taxon>Negativicutes</taxon>
        <taxon>Acidaminococcales</taxon>
        <taxon>Acidaminococcaceae</taxon>
        <taxon>Acidaminococcus</taxon>
    </lineage>
</organism>
<dbReference type="InterPro" id="IPR037171">
    <property type="entry name" value="NagB/RpiA_transferase-like"/>
</dbReference>
<dbReference type="GO" id="GO:0009346">
    <property type="term" value="C:ATP-independent citrate lyase complex"/>
    <property type="evidence" value="ECO:0007669"/>
    <property type="project" value="UniProtKB-UniRule"/>
</dbReference>
<name>A0A943I0Z0_9FIRM</name>
<dbReference type="AlphaFoldDB" id="A0A943I0Z0"/>
<evidence type="ECO:0000256" key="1">
    <source>
        <dbReference type="PIRNR" id="PIRNR009451"/>
    </source>
</evidence>
<dbReference type="GO" id="GO:0005737">
    <property type="term" value="C:cytoplasm"/>
    <property type="evidence" value="ECO:0007669"/>
    <property type="project" value="UniProtKB-SubCell"/>
</dbReference>
<dbReference type="GO" id="GO:0008815">
    <property type="term" value="F:citrate (pro-3S)-lyase activity"/>
    <property type="evidence" value="ECO:0007669"/>
    <property type="project" value="UniProtKB-UniRule"/>
</dbReference>
<dbReference type="PIRSF" id="PIRSF009451">
    <property type="entry name" value="Citrt_lyas_alpha"/>
    <property type="match status" value="1"/>
</dbReference>
<dbReference type="PANTHER" id="PTHR40596">
    <property type="entry name" value="CITRATE LYASE ALPHA CHAIN"/>
    <property type="match status" value="1"/>
</dbReference>
<comment type="catalytic activity">
    <reaction evidence="1">
        <text>citrate + acetyl-CoA = (3S)-citryl-CoA + acetate</text>
        <dbReference type="Rhea" id="RHEA:19405"/>
        <dbReference type="ChEBI" id="CHEBI:16947"/>
        <dbReference type="ChEBI" id="CHEBI:30089"/>
        <dbReference type="ChEBI" id="CHEBI:57288"/>
        <dbReference type="ChEBI" id="CHEBI:57321"/>
        <dbReference type="EC" id="2.8.3.10"/>
    </reaction>
</comment>
<keyword evidence="1" id="KW-0963">Cytoplasm</keyword>
<evidence type="ECO:0000313" key="2">
    <source>
        <dbReference type="EMBL" id="MBS5519365.1"/>
    </source>
</evidence>
<protein>
    <recommendedName>
        <fullName evidence="1">Citrate lyase alpha chain</fullName>
        <shortName evidence="1">Citrase alpha chain</shortName>
        <ecNumber evidence="1">2.8.3.10</ecNumber>
        <ecNumber evidence="1">4.1.3.6</ecNumber>
    </recommendedName>
    <alternativeName>
        <fullName evidence="1">Citrate (pro-3S)-lyase alpha chain</fullName>
    </alternativeName>
    <alternativeName>
        <fullName evidence="1">Citrate CoA-transferase subunit</fullName>
    </alternativeName>
</protein>
<gene>
    <name evidence="2" type="primary">citF</name>
    <name evidence="2" type="ORF">KHX13_03380</name>
</gene>